<keyword evidence="3 4" id="KW-0274">FAD</keyword>
<dbReference type="InterPro" id="IPR014731">
    <property type="entry name" value="ETF_asu_C"/>
</dbReference>
<dbReference type="Pfam" id="PF00766">
    <property type="entry name" value="ETF_alpha"/>
    <property type="match status" value="1"/>
</dbReference>
<dbReference type="InterPro" id="IPR014730">
    <property type="entry name" value="ETF_a/b_N"/>
</dbReference>
<dbReference type="GO" id="GO:0009055">
    <property type="term" value="F:electron transfer activity"/>
    <property type="evidence" value="ECO:0007669"/>
    <property type="project" value="InterPro"/>
</dbReference>
<evidence type="ECO:0000256" key="4">
    <source>
        <dbReference type="PIRSR" id="PIRSR000089-1"/>
    </source>
</evidence>
<evidence type="ECO:0000313" key="7">
    <source>
        <dbReference type="Proteomes" id="UP000488506"/>
    </source>
</evidence>
<dbReference type="Proteomes" id="UP000488506">
    <property type="component" value="Unassembled WGS sequence"/>
</dbReference>
<dbReference type="EMBL" id="WPAF01000015">
    <property type="protein sequence ID" value="KAF0133955.1"/>
    <property type="molecule type" value="Genomic_DNA"/>
</dbReference>
<name>A0A833L0S4_UNCSA</name>
<dbReference type="InterPro" id="IPR029035">
    <property type="entry name" value="DHS-like_NAD/FAD-binding_dom"/>
</dbReference>
<dbReference type="Gene3D" id="3.40.50.1220">
    <property type="entry name" value="TPP-binding domain"/>
    <property type="match status" value="1"/>
</dbReference>
<feature type="binding site" evidence="4">
    <location>
        <begin position="267"/>
        <end position="271"/>
    </location>
    <ligand>
        <name>FAD</name>
        <dbReference type="ChEBI" id="CHEBI:57692"/>
    </ligand>
</feature>
<dbReference type="PIRSF" id="PIRSF000089">
    <property type="entry name" value="Electra_flavoP_a"/>
    <property type="match status" value="1"/>
</dbReference>
<dbReference type="InterPro" id="IPR014729">
    <property type="entry name" value="Rossmann-like_a/b/a_fold"/>
</dbReference>
<dbReference type="FunFam" id="3.40.50.1220:FF:000001">
    <property type="entry name" value="Electron transfer flavoprotein, alpha subunit"/>
    <property type="match status" value="1"/>
</dbReference>
<proteinExistence type="inferred from homology"/>
<protein>
    <submittedName>
        <fullName evidence="6">EtfA</fullName>
    </submittedName>
</protein>
<dbReference type="SUPFAM" id="SSF52402">
    <property type="entry name" value="Adenine nucleotide alpha hydrolases-like"/>
    <property type="match status" value="1"/>
</dbReference>
<dbReference type="SUPFAM" id="SSF52467">
    <property type="entry name" value="DHS-like NAD/FAD-binding domain"/>
    <property type="match status" value="1"/>
</dbReference>
<evidence type="ECO:0000256" key="2">
    <source>
        <dbReference type="ARBA" id="ARBA00022630"/>
    </source>
</evidence>
<keyword evidence="2" id="KW-0285">Flavoprotein</keyword>
<dbReference type="GO" id="GO:0033539">
    <property type="term" value="P:fatty acid beta-oxidation using acyl-CoA dehydrogenase"/>
    <property type="evidence" value="ECO:0007669"/>
    <property type="project" value="TreeGrafter"/>
</dbReference>
<feature type="binding site" evidence="4">
    <location>
        <position position="305"/>
    </location>
    <ligand>
        <name>FAD</name>
        <dbReference type="ChEBI" id="CHEBI:57692"/>
    </ligand>
</feature>
<dbReference type="PANTHER" id="PTHR43153">
    <property type="entry name" value="ELECTRON TRANSFER FLAVOPROTEIN ALPHA"/>
    <property type="match status" value="1"/>
</dbReference>
<dbReference type="InterPro" id="IPR033947">
    <property type="entry name" value="ETF_alpha_N"/>
</dbReference>
<dbReference type="PANTHER" id="PTHR43153:SF1">
    <property type="entry name" value="ELECTRON TRANSFER FLAVOPROTEIN SUBUNIT ALPHA, MITOCHONDRIAL"/>
    <property type="match status" value="1"/>
</dbReference>
<dbReference type="Gene3D" id="3.40.50.620">
    <property type="entry name" value="HUPs"/>
    <property type="match status" value="1"/>
</dbReference>
<dbReference type="InterPro" id="IPR001308">
    <property type="entry name" value="ETF_a/FixB"/>
</dbReference>
<comment type="cofactor">
    <cofactor evidence="4">
        <name>FAD</name>
        <dbReference type="ChEBI" id="CHEBI:57692"/>
    </cofactor>
    <text evidence="4">Binds 1 FAD per dimer.</text>
</comment>
<dbReference type="SMART" id="SM00893">
    <property type="entry name" value="ETF"/>
    <property type="match status" value="1"/>
</dbReference>
<evidence type="ECO:0000313" key="6">
    <source>
        <dbReference type="EMBL" id="KAF0133955.1"/>
    </source>
</evidence>
<feature type="binding site" evidence="4">
    <location>
        <begin position="284"/>
        <end position="291"/>
    </location>
    <ligand>
        <name>FAD</name>
        <dbReference type="ChEBI" id="CHEBI:57692"/>
    </ligand>
</feature>
<comment type="caution">
    <text evidence="6">The sequence shown here is derived from an EMBL/GenBank/DDBJ whole genome shotgun (WGS) entry which is preliminary data.</text>
</comment>
<organism evidence="6 7">
    <name type="scientific">Candidatus Saganbacteria bacterium</name>
    <dbReference type="NCBI Taxonomy" id="2575572"/>
    <lineage>
        <taxon>Bacteria</taxon>
        <taxon>Bacillati</taxon>
        <taxon>Saganbacteria</taxon>
    </lineage>
</organism>
<evidence type="ECO:0000256" key="1">
    <source>
        <dbReference type="ARBA" id="ARBA00005817"/>
    </source>
</evidence>
<dbReference type="AlphaFoldDB" id="A0A833L0S4"/>
<comment type="similarity">
    <text evidence="1">Belongs to the ETF alpha-subunit/FixB family.</text>
</comment>
<evidence type="ECO:0000256" key="3">
    <source>
        <dbReference type="ARBA" id="ARBA00022827"/>
    </source>
</evidence>
<dbReference type="GO" id="GO:0050660">
    <property type="term" value="F:flavin adenine dinucleotide binding"/>
    <property type="evidence" value="ECO:0007669"/>
    <property type="project" value="InterPro"/>
</dbReference>
<feature type="binding site" evidence="4">
    <location>
        <begin position="253"/>
        <end position="254"/>
    </location>
    <ligand>
        <name>FAD</name>
        <dbReference type="ChEBI" id="CHEBI:57692"/>
    </ligand>
</feature>
<feature type="binding site" evidence="4">
    <location>
        <position position="228"/>
    </location>
    <ligand>
        <name>FAD</name>
        <dbReference type="ChEBI" id="CHEBI:57692"/>
    </ligand>
</feature>
<sequence>MDLRKNPNEQPNWKGIWVFAEQRDGIIQSVAFELLSEAKNLARTLSCEVSAVLLGDEKIEVDPLFEYGVDKVYVAAHPELKNYLTAPYTSTLAEMVNTYKPEIFLIGATTIGRDLAARLAIRINCGLTADCTGLAIDPEKKILQQTRPAFGGNIMATIISPNHRPQMATVRPKVFKKIKIQKQKEKNVIKFSPVIKGEDLLVKILETIKDESVKVNLQEAEIIVSGGRGICDQKNFKMIEDLASALGGAVGASRATVDAGWISAHHQVGQTGKTVAPKLYIACGIAGKIQHLAGMQGAETIVAINKDPDAPIFKVATYGIVGDCLEIVPALIRKVKELRI</sequence>
<feature type="domain" description="Electron transfer flavoprotein alpha/beta-subunit N-terminal" evidence="5">
    <location>
        <begin position="16"/>
        <end position="204"/>
    </location>
</feature>
<accession>A0A833L0S4</accession>
<evidence type="ECO:0000259" key="5">
    <source>
        <dbReference type="SMART" id="SM00893"/>
    </source>
</evidence>
<dbReference type="CDD" id="cd01715">
    <property type="entry name" value="ETF_alpha"/>
    <property type="match status" value="1"/>
</dbReference>
<dbReference type="Pfam" id="PF01012">
    <property type="entry name" value="ETF"/>
    <property type="match status" value="1"/>
</dbReference>
<gene>
    <name evidence="6" type="ORF">FD145_977</name>
</gene>
<reference evidence="6 7" key="1">
    <citation type="submission" date="2019-12" db="EMBL/GenBank/DDBJ databases">
        <authorList>
            <person name="Wolfe R."/>
            <person name="Danczak R."/>
            <person name="Wilkins M."/>
        </authorList>
    </citation>
    <scope>NUCLEOTIDE SEQUENCE [LARGE SCALE GENOMIC DNA]</scope>
    <source>
        <strain evidence="6">X2_MaxBin.013</strain>
    </source>
</reference>